<accession>A0A084W383</accession>
<dbReference type="InterPro" id="IPR009003">
    <property type="entry name" value="Peptidase_S1_PA"/>
</dbReference>
<dbReference type="EnsemblMetazoa" id="ASIC012583-RA">
    <property type="protein sequence ID" value="ASIC012583-PA"/>
    <property type="gene ID" value="ASIC012583"/>
</dbReference>
<dbReference type="InterPro" id="IPR043504">
    <property type="entry name" value="Peptidase_S1_PA_chymotrypsin"/>
</dbReference>
<name>A0A084W383_ANOSI</name>
<evidence type="ECO:0000313" key="4">
    <source>
        <dbReference type="EMBL" id="KFB44677.1"/>
    </source>
</evidence>
<reference evidence="4 6" key="1">
    <citation type="journal article" date="2014" name="BMC Genomics">
        <title>Genome sequence of Anopheles sinensis provides insight into genetics basis of mosquito competence for malaria parasites.</title>
        <authorList>
            <person name="Zhou D."/>
            <person name="Zhang D."/>
            <person name="Ding G."/>
            <person name="Shi L."/>
            <person name="Hou Q."/>
            <person name="Ye Y."/>
            <person name="Xu Y."/>
            <person name="Zhou H."/>
            <person name="Xiong C."/>
            <person name="Li S."/>
            <person name="Yu J."/>
            <person name="Hong S."/>
            <person name="Yu X."/>
            <person name="Zou P."/>
            <person name="Chen C."/>
            <person name="Chang X."/>
            <person name="Wang W."/>
            <person name="Lv Y."/>
            <person name="Sun Y."/>
            <person name="Ma L."/>
            <person name="Shen B."/>
            <person name="Zhu C."/>
        </authorList>
    </citation>
    <scope>NUCLEOTIDE SEQUENCE [LARGE SCALE GENOMIC DNA]</scope>
</reference>
<dbReference type="Proteomes" id="UP000030765">
    <property type="component" value="Unassembled WGS sequence"/>
</dbReference>
<dbReference type="SUPFAM" id="SSF50494">
    <property type="entry name" value="Trypsin-like serine proteases"/>
    <property type="match status" value="1"/>
</dbReference>
<keyword evidence="6" id="KW-1185">Reference proteome</keyword>
<sequence>MFCAGGVNNVSACNGDSGGGIAIVSSIPKTEVGAQTVCDSSKYTVFTDASKYREWILRHTSTRKWLKEPKPHQDRVVVEATVEELDLKNSQHIEAKSILNTRTSTPTRRRFTGLYLTTEAPEPTKPILKRRPRLSFSRRMTTTTEDDKQLK</sequence>
<evidence type="ECO:0000256" key="1">
    <source>
        <dbReference type="ARBA" id="ARBA00024195"/>
    </source>
</evidence>
<evidence type="ECO:0000256" key="2">
    <source>
        <dbReference type="SAM" id="MobiDB-lite"/>
    </source>
</evidence>
<comment type="similarity">
    <text evidence="1">Belongs to the peptidase S1 family. CLIP subfamily.</text>
</comment>
<dbReference type="GO" id="GO:0004252">
    <property type="term" value="F:serine-type endopeptidase activity"/>
    <property type="evidence" value="ECO:0007669"/>
    <property type="project" value="InterPro"/>
</dbReference>
<evidence type="ECO:0000313" key="6">
    <source>
        <dbReference type="Proteomes" id="UP000030765"/>
    </source>
</evidence>
<gene>
    <name evidence="4" type="ORF">ZHAS_00012583</name>
</gene>
<protein>
    <submittedName>
        <fullName evidence="4">AGAP013252-PA-like protein</fullName>
    </submittedName>
</protein>
<proteinExistence type="inferred from homology"/>
<dbReference type="VEuPathDB" id="VectorBase:ASIC012583"/>
<dbReference type="EMBL" id="KE525281">
    <property type="protein sequence ID" value="KFB44677.1"/>
    <property type="molecule type" value="Genomic_DNA"/>
</dbReference>
<evidence type="ECO:0000259" key="3">
    <source>
        <dbReference type="Pfam" id="PF00089"/>
    </source>
</evidence>
<feature type="region of interest" description="Disordered" evidence="2">
    <location>
        <begin position="131"/>
        <end position="151"/>
    </location>
</feature>
<dbReference type="Pfam" id="PF00089">
    <property type="entry name" value="Trypsin"/>
    <property type="match status" value="1"/>
</dbReference>
<dbReference type="OrthoDB" id="6147874at2759"/>
<dbReference type="InterPro" id="IPR001254">
    <property type="entry name" value="Trypsin_dom"/>
</dbReference>
<dbReference type="Gene3D" id="2.40.10.10">
    <property type="entry name" value="Trypsin-like serine proteases"/>
    <property type="match status" value="1"/>
</dbReference>
<dbReference type="GO" id="GO:0006508">
    <property type="term" value="P:proteolysis"/>
    <property type="evidence" value="ECO:0007669"/>
    <property type="project" value="InterPro"/>
</dbReference>
<dbReference type="AlphaFoldDB" id="A0A084W383"/>
<dbReference type="EMBL" id="ATLV01019857">
    <property type="status" value="NOT_ANNOTATED_CDS"/>
    <property type="molecule type" value="Genomic_DNA"/>
</dbReference>
<organism evidence="4">
    <name type="scientific">Anopheles sinensis</name>
    <name type="common">Mosquito</name>
    <dbReference type="NCBI Taxonomy" id="74873"/>
    <lineage>
        <taxon>Eukaryota</taxon>
        <taxon>Metazoa</taxon>
        <taxon>Ecdysozoa</taxon>
        <taxon>Arthropoda</taxon>
        <taxon>Hexapoda</taxon>
        <taxon>Insecta</taxon>
        <taxon>Pterygota</taxon>
        <taxon>Neoptera</taxon>
        <taxon>Endopterygota</taxon>
        <taxon>Diptera</taxon>
        <taxon>Nematocera</taxon>
        <taxon>Culicoidea</taxon>
        <taxon>Culicidae</taxon>
        <taxon>Anophelinae</taxon>
        <taxon>Anopheles</taxon>
    </lineage>
</organism>
<reference evidence="5" key="2">
    <citation type="submission" date="2020-05" db="UniProtKB">
        <authorList>
            <consortium name="EnsemblMetazoa"/>
        </authorList>
    </citation>
    <scope>IDENTIFICATION</scope>
</reference>
<feature type="domain" description="Peptidase S1" evidence="3">
    <location>
        <begin position="1"/>
        <end position="56"/>
    </location>
</feature>
<evidence type="ECO:0000313" key="5">
    <source>
        <dbReference type="EnsemblMetazoa" id="ASIC012583-PA"/>
    </source>
</evidence>